<feature type="signal peptide" evidence="1">
    <location>
        <begin position="1"/>
        <end position="21"/>
    </location>
</feature>
<keyword evidence="4" id="KW-1185">Reference proteome</keyword>
<dbReference type="InterPro" id="IPR056039">
    <property type="entry name" value="DUF7622"/>
</dbReference>
<sequence>MLCFSLLLFLIFSIIFRISLAIECFNCESDFHGALRCQAPCSGVDTKYTAKIGCRTNHVGASLCVCNDSPRCNRIERADKPTELLPQIRLPAAECSSRISNSHGPRREKICTSNYCHVTKTETIVDLEQEQKDFSEVLNCGDISQFDFDVRLKNTIGFPGLYPNGCYRLQFDKKVSHTDCFCSTNHCNEQKAAIVPGHVRCYVGNMFRNTSQVHANAFCDGDFCVIQKRGHEVWKGCISVNERDSWSHLKIGHRQILSTEQWICNSHLCNFDLEREFF</sequence>
<gene>
    <name evidence="3" type="ORF">CAMP_LOCUS16272</name>
</gene>
<feature type="domain" description="DUF7622" evidence="2">
    <location>
        <begin position="196"/>
        <end position="274"/>
    </location>
</feature>
<comment type="caution">
    <text evidence="3">The sequence shown here is derived from an EMBL/GenBank/DDBJ whole genome shotgun (WGS) entry which is preliminary data.</text>
</comment>
<dbReference type="OrthoDB" id="5817149at2759"/>
<organism evidence="3 4">
    <name type="scientific">Caenorhabditis angaria</name>
    <dbReference type="NCBI Taxonomy" id="860376"/>
    <lineage>
        <taxon>Eukaryota</taxon>
        <taxon>Metazoa</taxon>
        <taxon>Ecdysozoa</taxon>
        <taxon>Nematoda</taxon>
        <taxon>Chromadorea</taxon>
        <taxon>Rhabditida</taxon>
        <taxon>Rhabditina</taxon>
        <taxon>Rhabditomorpha</taxon>
        <taxon>Rhabditoidea</taxon>
        <taxon>Rhabditidae</taxon>
        <taxon>Peloderinae</taxon>
        <taxon>Caenorhabditis</taxon>
    </lineage>
</organism>
<protein>
    <recommendedName>
        <fullName evidence="2">DUF7622 domain-containing protein</fullName>
    </recommendedName>
</protein>
<dbReference type="Proteomes" id="UP001152747">
    <property type="component" value="Unassembled WGS sequence"/>
</dbReference>
<feature type="chain" id="PRO_5040156877" description="DUF7622 domain-containing protein" evidence="1">
    <location>
        <begin position="22"/>
        <end position="278"/>
    </location>
</feature>
<keyword evidence="1" id="KW-0732">Signal</keyword>
<dbReference type="AlphaFoldDB" id="A0A9P1IWL9"/>
<dbReference type="PANTHER" id="PTHR37433:SF20">
    <property type="entry name" value="ACTIVIN_RECP DOMAIN-CONTAINING PROTEIN"/>
    <property type="match status" value="1"/>
</dbReference>
<dbReference type="PANTHER" id="PTHR37433">
    <property type="entry name" value="PROTEIN CBG25136-RELATED"/>
    <property type="match status" value="1"/>
</dbReference>
<proteinExistence type="predicted"/>
<dbReference type="Pfam" id="PF24602">
    <property type="entry name" value="DUF7622"/>
    <property type="match status" value="1"/>
</dbReference>
<name>A0A9P1IWL9_9PELO</name>
<evidence type="ECO:0000256" key="1">
    <source>
        <dbReference type="SAM" id="SignalP"/>
    </source>
</evidence>
<evidence type="ECO:0000313" key="4">
    <source>
        <dbReference type="Proteomes" id="UP001152747"/>
    </source>
</evidence>
<dbReference type="EMBL" id="CANHGI010000005">
    <property type="protein sequence ID" value="CAI5453635.1"/>
    <property type="molecule type" value="Genomic_DNA"/>
</dbReference>
<evidence type="ECO:0000313" key="3">
    <source>
        <dbReference type="EMBL" id="CAI5453635.1"/>
    </source>
</evidence>
<accession>A0A9P1IWL9</accession>
<reference evidence="3" key="1">
    <citation type="submission" date="2022-11" db="EMBL/GenBank/DDBJ databases">
        <authorList>
            <person name="Kikuchi T."/>
        </authorList>
    </citation>
    <scope>NUCLEOTIDE SEQUENCE</scope>
    <source>
        <strain evidence="3">PS1010</strain>
    </source>
</reference>
<evidence type="ECO:0000259" key="2">
    <source>
        <dbReference type="Pfam" id="PF24602"/>
    </source>
</evidence>